<proteinExistence type="predicted"/>
<evidence type="ECO:0000313" key="1">
    <source>
        <dbReference type="EMBL" id="GAA3696171.1"/>
    </source>
</evidence>
<dbReference type="EMBL" id="BAABCJ010000001">
    <property type="protein sequence ID" value="GAA3696171.1"/>
    <property type="molecule type" value="Genomic_DNA"/>
</dbReference>
<dbReference type="Pfam" id="PF19461">
    <property type="entry name" value="DUF5998"/>
    <property type="match status" value="1"/>
</dbReference>
<reference evidence="2" key="1">
    <citation type="journal article" date="2019" name="Int. J. Syst. Evol. Microbiol.">
        <title>The Global Catalogue of Microorganisms (GCM) 10K type strain sequencing project: providing services to taxonomists for standard genome sequencing and annotation.</title>
        <authorList>
            <consortium name="The Broad Institute Genomics Platform"/>
            <consortium name="The Broad Institute Genome Sequencing Center for Infectious Disease"/>
            <person name="Wu L."/>
            <person name="Ma J."/>
        </authorList>
    </citation>
    <scope>NUCLEOTIDE SEQUENCE [LARGE SCALE GENOMIC DNA]</scope>
    <source>
        <strain evidence="2">JCM 16961</strain>
    </source>
</reference>
<sequence>MFSRTPDALSALRDDLTRSGFYPQLVEDVIVDGLDGAEPQDHFIHVETHFDQDEVHRHVTGLVVTGEFLVIVHVDDQQLDEHGNHVMAQASTETVPLVRLGTVMLNSVFRQPHEYRRGDQARELTLAIAWTGSLRADLVPAGCQDPHCDADHGYTGNLQSEDLVLRISAEADGPLAVENARRFARTLRRLHTGAALAGRA</sequence>
<name>A0ABP7CWW0_9MICC</name>
<protein>
    <submittedName>
        <fullName evidence="1">DUF5998 family protein</fullName>
    </submittedName>
</protein>
<dbReference type="Proteomes" id="UP001501536">
    <property type="component" value="Unassembled WGS sequence"/>
</dbReference>
<dbReference type="RefSeq" id="WP_344879801.1">
    <property type="nucleotide sequence ID" value="NZ_BAABCJ010000001.1"/>
</dbReference>
<keyword evidence="2" id="KW-1185">Reference proteome</keyword>
<evidence type="ECO:0000313" key="2">
    <source>
        <dbReference type="Proteomes" id="UP001501536"/>
    </source>
</evidence>
<dbReference type="InterPro" id="IPR046040">
    <property type="entry name" value="DUF5998"/>
</dbReference>
<organism evidence="1 2">
    <name type="scientific">Zhihengliuella alba</name>
    <dbReference type="NCBI Taxonomy" id="547018"/>
    <lineage>
        <taxon>Bacteria</taxon>
        <taxon>Bacillati</taxon>
        <taxon>Actinomycetota</taxon>
        <taxon>Actinomycetes</taxon>
        <taxon>Micrococcales</taxon>
        <taxon>Micrococcaceae</taxon>
        <taxon>Zhihengliuella</taxon>
    </lineage>
</organism>
<gene>
    <name evidence="1" type="ORF">GCM10022377_06220</name>
</gene>
<accession>A0ABP7CWW0</accession>
<comment type="caution">
    <text evidence="1">The sequence shown here is derived from an EMBL/GenBank/DDBJ whole genome shotgun (WGS) entry which is preliminary data.</text>
</comment>